<evidence type="ECO:0000256" key="1">
    <source>
        <dbReference type="SAM" id="Phobius"/>
    </source>
</evidence>
<feature type="transmembrane region" description="Helical" evidence="1">
    <location>
        <begin position="151"/>
        <end position="171"/>
    </location>
</feature>
<keyword evidence="1" id="KW-0812">Transmembrane</keyword>
<dbReference type="RefSeq" id="WP_074644800.1">
    <property type="nucleotide sequence ID" value="NZ_FNBL01000005.1"/>
</dbReference>
<organism evidence="2 3">
    <name type="scientific">Celeribacter baekdonensis</name>
    <dbReference type="NCBI Taxonomy" id="875171"/>
    <lineage>
        <taxon>Bacteria</taxon>
        <taxon>Pseudomonadati</taxon>
        <taxon>Pseudomonadota</taxon>
        <taxon>Alphaproteobacteria</taxon>
        <taxon>Rhodobacterales</taxon>
        <taxon>Roseobacteraceae</taxon>
        <taxon>Celeribacter</taxon>
    </lineage>
</organism>
<keyword evidence="1" id="KW-0472">Membrane</keyword>
<reference evidence="2 3" key="1">
    <citation type="submission" date="2016-10" db="EMBL/GenBank/DDBJ databases">
        <authorList>
            <person name="de Groot N.N."/>
        </authorList>
    </citation>
    <scope>NUCLEOTIDE SEQUENCE [LARGE SCALE GENOMIC DNA]</scope>
    <source>
        <strain evidence="2 3">DSM 27375</strain>
    </source>
</reference>
<evidence type="ECO:0008006" key="4">
    <source>
        <dbReference type="Google" id="ProtNLM"/>
    </source>
</evidence>
<name>A0A1G7MA22_9RHOB</name>
<proteinExistence type="predicted"/>
<protein>
    <recommendedName>
        <fullName evidence="4">Aspartate carbamoyltransferase catalytic subunit</fullName>
    </recommendedName>
</protein>
<gene>
    <name evidence="2" type="ORF">SAMN04488117_105151</name>
</gene>
<evidence type="ECO:0000313" key="2">
    <source>
        <dbReference type="EMBL" id="SDF58585.1"/>
    </source>
</evidence>
<dbReference type="EMBL" id="FNBL01000005">
    <property type="protein sequence ID" value="SDF58585.1"/>
    <property type="molecule type" value="Genomic_DNA"/>
</dbReference>
<keyword evidence="1" id="KW-1133">Transmembrane helix</keyword>
<sequence length="173" mass="18708">MSDPFEIPGGETRRVWVFAFDGPLDELDALTPEALAEALGLWSAPKLEAMERFDLSNLEDYGFARYLSEANGMAVGNDMAMLNALTGPVLVVFSQGLAEAERRFDPDAPFRLIGRYGLTTDLTLPEDITSKSALGQLPEGKAPMSSARMSGMVATVVLLFLAVFVAAFVWVGK</sequence>
<dbReference type="OrthoDB" id="7875742at2"/>
<dbReference type="Proteomes" id="UP000182284">
    <property type="component" value="Unassembled WGS sequence"/>
</dbReference>
<dbReference type="AlphaFoldDB" id="A0A1G7MA22"/>
<accession>A0A1G7MA22</accession>
<evidence type="ECO:0000313" key="3">
    <source>
        <dbReference type="Proteomes" id="UP000182284"/>
    </source>
</evidence>